<accession>A0A937XFU0</accession>
<dbReference type="InterPro" id="IPR025639">
    <property type="entry name" value="DruA"/>
</dbReference>
<name>A0A937XFU0_UNCW3</name>
<dbReference type="Pfam" id="PF14236">
    <property type="entry name" value="DruA"/>
    <property type="match status" value="1"/>
</dbReference>
<dbReference type="EMBL" id="VGIR01000171">
    <property type="protein sequence ID" value="MBM3332915.1"/>
    <property type="molecule type" value="Genomic_DNA"/>
</dbReference>
<comment type="caution">
    <text evidence="1">The sequence shown here is derived from an EMBL/GenBank/DDBJ whole genome shotgun (WGS) entry which is preliminary data.</text>
</comment>
<organism evidence="1 2">
    <name type="scientific">candidate division WOR-3 bacterium</name>
    <dbReference type="NCBI Taxonomy" id="2052148"/>
    <lineage>
        <taxon>Bacteria</taxon>
        <taxon>Bacteria division WOR-3</taxon>
    </lineage>
</organism>
<proteinExistence type="predicted"/>
<reference evidence="1" key="1">
    <citation type="submission" date="2019-03" db="EMBL/GenBank/DDBJ databases">
        <title>Lake Tanganyika Metagenome-Assembled Genomes (MAGs).</title>
        <authorList>
            <person name="Tran P."/>
        </authorList>
    </citation>
    <scope>NUCLEOTIDE SEQUENCE</scope>
    <source>
        <strain evidence="1">K_DeepCast_150m_m2_040</strain>
    </source>
</reference>
<gene>
    <name evidence="1" type="ORF">FJY68_13895</name>
</gene>
<dbReference type="Proteomes" id="UP000779900">
    <property type="component" value="Unassembled WGS sequence"/>
</dbReference>
<sequence length="289" mass="33893">MSSATVRVRGRELQVEDLEVIREIASRPGQTRRSISVVVCERLGWLQPNGRPWDMACRYLLLRLQEKGLLTLPVPRMRPGKRRPLTLTKAAEPQSIIEMPVGQLSPLHCQRVDTTPLARLWNEYIHRYHYLGLGTLVGPHMRYLIGFEGGWLAAMGFCGAAWALRPRDEWIGWSRTHRQQRLHLVVNQARFLILPWLRCRNLASHLLSLSARWLVRDWEEKYGHRPLLLETFVDSRRYLGTCYRAANWIHLGLSQGRGKMDRHMRRELPAKDIYVYPLHRHARERLRVP</sequence>
<evidence type="ECO:0000313" key="2">
    <source>
        <dbReference type="Proteomes" id="UP000779900"/>
    </source>
</evidence>
<protein>
    <submittedName>
        <fullName evidence="1">DUF4338 domain-containing protein</fullName>
    </submittedName>
</protein>
<dbReference type="AlphaFoldDB" id="A0A937XFU0"/>
<evidence type="ECO:0000313" key="1">
    <source>
        <dbReference type="EMBL" id="MBM3332915.1"/>
    </source>
</evidence>